<dbReference type="PANTHER" id="PTHR38426:SF1">
    <property type="entry name" value="MAINTENANCE OF TELOMERE CAPPING PROTEIN 4"/>
    <property type="match status" value="1"/>
</dbReference>
<evidence type="ECO:0000256" key="2">
    <source>
        <dbReference type="SAM" id="Phobius"/>
    </source>
</evidence>
<feature type="compositionally biased region" description="Low complexity" evidence="1">
    <location>
        <begin position="246"/>
        <end position="262"/>
    </location>
</feature>
<feature type="region of interest" description="Disordered" evidence="1">
    <location>
        <begin position="134"/>
        <end position="154"/>
    </location>
</feature>
<accession>A0A642V267</accession>
<feature type="compositionally biased region" description="Polar residues" evidence="1">
    <location>
        <begin position="26"/>
        <end position="40"/>
    </location>
</feature>
<dbReference type="VEuPathDB" id="FungiDB:TRICI_004495"/>
<dbReference type="AlphaFoldDB" id="A0A642V267"/>
<protein>
    <recommendedName>
        <fullName evidence="5">Maintenance of telomere capping protein 4</fullName>
    </recommendedName>
</protein>
<proteinExistence type="predicted"/>
<comment type="caution">
    <text evidence="3">The sequence shown here is derived from an EMBL/GenBank/DDBJ whole genome shotgun (WGS) entry which is preliminary data.</text>
</comment>
<organism evidence="3 4">
    <name type="scientific">Trichomonascus ciferrii</name>
    <dbReference type="NCBI Taxonomy" id="44093"/>
    <lineage>
        <taxon>Eukaryota</taxon>
        <taxon>Fungi</taxon>
        <taxon>Dikarya</taxon>
        <taxon>Ascomycota</taxon>
        <taxon>Saccharomycotina</taxon>
        <taxon>Dipodascomycetes</taxon>
        <taxon>Dipodascales</taxon>
        <taxon>Trichomonascaceae</taxon>
        <taxon>Trichomonascus</taxon>
        <taxon>Trichomonascus ciferrii complex</taxon>
    </lineage>
</organism>
<evidence type="ECO:0000313" key="3">
    <source>
        <dbReference type="EMBL" id="KAA8909428.1"/>
    </source>
</evidence>
<keyword evidence="2" id="KW-0812">Transmembrane</keyword>
<dbReference type="EMBL" id="SWFS01000340">
    <property type="protein sequence ID" value="KAA8909428.1"/>
    <property type="molecule type" value="Genomic_DNA"/>
</dbReference>
<keyword evidence="2" id="KW-1133">Transmembrane helix</keyword>
<gene>
    <name evidence="3" type="ORF">TRICI_004495</name>
</gene>
<evidence type="ECO:0000313" key="4">
    <source>
        <dbReference type="Proteomes" id="UP000761534"/>
    </source>
</evidence>
<feature type="transmembrane region" description="Helical" evidence="2">
    <location>
        <begin position="498"/>
        <end position="517"/>
    </location>
</feature>
<feature type="compositionally biased region" description="Polar residues" evidence="1">
    <location>
        <begin position="9"/>
        <end position="19"/>
    </location>
</feature>
<feature type="region of interest" description="Disordered" evidence="1">
    <location>
        <begin position="210"/>
        <end position="354"/>
    </location>
</feature>
<dbReference type="OrthoDB" id="4090614at2759"/>
<evidence type="ECO:0008006" key="5">
    <source>
        <dbReference type="Google" id="ProtNLM"/>
    </source>
</evidence>
<feature type="region of interest" description="Disordered" evidence="1">
    <location>
        <begin position="80"/>
        <end position="104"/>
    </location>
</feature>
<keyword evidence="2" id="KW-0472">Membrane</keyword>
<sequence length="534" mass="60713">MGSPRAMTHPQQRQYSFTKNGFMLTQYHQANGGSKPSSPTAEEPTRVSVLPNEDSNNTEEGRTKEAARLASLVMNLKLTNEDQASAAPQDKKKKTGPSHDEVLQKYSRATRHRVKKTKAHLELKYQMLRNFQVHDLPEPDENDDDDGRFTKDFGYNPLQTLRNRQYKKYSVSQHKDHLYWNVDPMELVNDYSWSMRNMDLVKKRDGSFVFPQQQQQASRKLYSQSSSSKGGDEFIQKLKSKLIQRSSSSHGASESDSSLDELSPPPSVRADKGVASPDRGRSMSPVRNIAIESISTRKSNDQPRQSAPELGQPIDLKQPTHQPEEAEEKPEETVNDKPASIPAPPTQKGTTTNENEDMETLAQLANEMQYLNAVFFLANMQTQRKNQLSSLPDNTCITNLSNDISETSKNCTNTLIPEVENNLKDLETRLLAIRDEFREKRAPKMDNILVESDKILGEVSTTLNLEIRKVGERLDKVEAFAPSPAKLLWTIGYGMLEWSLVIFMWFIWGFVSILGLFRSSFRLILSIVKWLLWC</sequence>
<evidence type="ECO:0000256" key="1">
    <source>
        <dbReference type="SAM" id="MobiDB-lite"/>
    </source>
</evidence>
<dbReference type="InterPro" id="IPR038769">
    <property type="entry name" value="MTC4"/>
</dbReference>
<dbReference type="Proteomes" id="UP000761534">
    <property type="component" value="Unassembled WGS sequence"/>
</dbReference>
<feature type="compositionally biased region" description="Polar residues" evidence="1">
    <location>
        <begin position="210"/>
        <end position="222"/>
    </location>
</feature>
<name>A0A642V267_9ASCO</name>
<keyword evidence="4" id="KW-1185">Reference proteome</keyword>
<reference evidence="3" key="1">
    <citation type="journal article" date="2019" name="G3 (Bethesda)">
        <title>Genome Assemblies of Two Rare Opportunistic Yeast Pathogens: Diutina rugosa (syn. Candida rugosa) and Trichomonascus ciferrii (syn. Candida ciferrii).</title>
        <authorList>
            <person name="Mixao V."/>
            <person name="Saus E."/>
            <person name="Hansen A.P."/>
            <person name="Lass-Florl C."/>
            <person name="Gabaldon T."/>
        </authorList>
    </citation>
    <scope>NUCLEOTIDE SEQUENCE</scope>
    <source>
        <strain evidence="3">CBS 4856</strain>
    </source>
</reference>
<dbReference type="PANTHER" id="PTHR38426">
    <property type="entry name" value="MAINTENANCE OF TELOMERE CAPPING PROTEIN 4"/>
    <property type="match status" value="1"/>
</dbReference>
<feature type="compositionally biased region" description="Polar residues" evidence="1">
    <location>
        <begin position="293"/>
        <end position="305"/>
    </location>
</feature>
<feature type="region of interest" description="Disordered" evidence="1">
    <location>
        <begin position="1"/>
        <end position="66"/>
    </location>
</feature>